<evidence type="ECO:0000313" key="4">
    <source>
        <dbReference type="Proteomes" id="UP000000305"/>
    </source>
</evidence>
<evidence type="ECO:0000313" key="3">
    <source>
        <dbReference type="EMBL" id="EFX85569.1"/>
    </source>
</evidence>
<dbReference type="Proteomes" id="UP000000305">
    <property type="component" value="Unassembled WGS sequence"/>
</dbReference>
<reference evidence="3 4" key="1">
    <citation type="journal article" date="2011" name="Science">
        <title>The ecoresponsive genome of Daphnia pulex.</title>
        <authorList>
            <person name="Colbourne J.K."/>
            <person name="Pfrender M.E."/>
            <person name="Gilbert D."/>
            <person name="Thomas W.K."/>
            <person name="Tucker A."/>
            <person name="Oakley T.H."/>
            <person name="Tokishita S."/>
            <person name="Aerts A."/>
            <person name="Arnold G.J."/>
            <person name="Basu M.K."/>
            <person name="Bauer D.J."/>
            <person name="Caceres C.E."/>
            <person name="Carmel L."/>
            <person name="Casola C."/>
            <person name="Choi J.H."/>
            <person name="Detter J.C."/>
            <person name="Dong Q."/>
            <person name="Dusheyko S."/>
            <person name="Eads B.D."/>
            <person name="Frohlich T."/>
            <person name="Geiler-Samerotte K.A."/>
            <person name="Gerlach D."/>
            <person name="Hatcher P."/>
            <person name="Jogdeo S."/>
            <person name="Krijgsveld J."/>
            <person name="Kriventseva E.V."/>
            <person name="Kultz D."/>
            <person name="Laforsch C."/>
            <person name="Lindquist E."/>
            <person name="Lopez J."/>
            <person name="Manak J.R."/>
            <person name="Muller J."/>
            <person name="Pangilinan J."/>
            <person name="Patwardhan R.P."/>
            <person name="Pitluck S."/>
            <person name="Pritham E.J."/>
            <person name="Rechtsteiner A."/>
            <person name="Rho M."/>
            <person name="Rogozin I.B."/>
            <person name="Sakarya O."/>
            <person name="Salamov A."/>
            <person name="Schaack S."/>
            <person name="Shapiro H."/>
            <person name="Shiga Y."/>
            <person name="Skalitzky C."/>
            <person name="Smith Z."/>
            <person name="Souvorov A."/>
            <person name="Sung W."/>
            <person name="Tang Z."/>
            <person name="Tsuchiya D."/>
            <person name="Tu H."/>
            <person name="Vos H."/>
            <person name="Wang M."/>
            <person name="Wolf Y.I."/>
            <person name="Yamagata H."/>
            <person name="Yamada T."/>
            <person name="Ye Y."/>
            <person name="Shaw J.R."/>
            <person name="Andrews J."/>
            <person name="Crease T.J."/>
            <person name="Tang H."/>
            <person name="Lucas S.M."/>
            <person name="Robertson H.M."/>
            <person name="Bork P."/>
            <person name="Koonin E.V."/>
            <person name="Zdobnov E.M."/>
            <person name="Grigoriev I.V."/>
            <person name="Lynch M."/>
            <person name="Boore J.L."/>
        </authorList>
    </citation>
    <scope>NUCLEOTIDE SEQUENCE [LARGE SCALE GENOMIC DNA]</scope>
</reference>
<dbReference type="AlphaFoldDB" id="E9G4E5"/>
<keyword evidence="4" id="KW-1185">Reference proteome</keyword>
<keyword evidence="2" id="KW-0732">Signal</keyword>
<evidence type="ECO:0000256" key="1">
    <source>
        <dbReference type="SAM" id="MobiDB-lite"/>
    </source>
</evidence>
<dbReference type="STRING" id="6669.E9G4E5"/>
<organism evidence="3 4">
    <name type="scientific">Daphnia pulex</name>
    <name type="common">Water flea</name>
    <dbReference type="NCBI Taxonomy" id="6669"/>
    <lineage>
        <taxon>Eukaryota</taxon>
        <taxon>Metazoa</taxon>
        <taxon>Ecdysozoa</taxon>
        <taxon>Arthropoda</taxon>
        <taxon>Crustacea</taxon>
        <taxon>Branchiopoda</taxon>
        <taxon>Diplostraca</taxon>
        <taxon>Cladocera</taxon>
        <taxon>Anomopoda</taxon>
        <taxon>Daphniidae</taxon>
        <taxon>Daphnia</taxon>
    </lineage>
</organism>
<dbReference type="KEGG" id="dpx:DAPPUDRAFT_313994"/>
<feature type="region of interest" description="Disordered" evidence="1">
    <location>
        <begin position="486"/>
        <end position="516"/>
    </location>
</feature>
<evidence type="ECO:0000256" key="2">
    <source>
        <dbReference type="SAM" id="SignalP"/>
    </source>
</evidence>
<dbReference type="InParanoid" id="E9G4E5"/>
<feature type="region of interest" description="Disordered" evidence="1">
    <location>
        <begin position="436"/>
        <end position="458"/>
    </location>
</feature>
<dbReference type="OrthoDB" id="6368286at2759"/>
<accession>E9G4E5</accession>
<protein>
    <submittedName>
        <fullName evidence="3">Uncharacterized protein</fullName>
    </submittedName>
</protein>
<dbReference type="HOGENOM" id="CLU_373960_0_0_1"/>
<gene>
    <name evidence="3" type="ORF">DAPPUDRAFT_313994</name>
</gene>
<sequence length="743" mass="80304">MRLFSSLTMLLVGALVMATNLSEVDAFGVRKSNTMPGEEEQHSEMSASESVAAPVVMNRGKVKFSMPKSLMIAAAAQQANNNPVPRTRLNRVRTTEAPVNSISRDSAEKDFSLEDQKVKTTTSKVIWWTTSTPSPVISSDSKELDDTVSSEKMTLSIKSDRVLPVNRFNRFRTTPAPTPAVTRDSIEQVEDDGFVPAVGRAVNKPAMPKSRFNRVRTTAAPQLISRDSLELNDVSLEVVRINPTATPALNRGRTASRGRKIMNRLNRTQTPVETTTTTTRNFILADSKEVDLSFEDVAILPTTTQAPAGIETTTIGDEVTTSSIFIIAKQSDERIDLSTELDDMLTTVAIQGTTTVESEELTAAPVVTRPQSRGRGKFQQATISTPNQISRVNRIRTTMAPKISGNSVEQKDSIIMAVLTTSAPVSKSRFSRVRASTVRPPVTEDAQKEAPAAATTTTRSPLLGNRFSRFRASTTTTTAVPATTKAVEREDSAPRRFPQKKSRFGNNVRPGVVRVSGDSGEKETILIGDVLKVNKANNVVLVAVDSSDAVSQVTKATPAAVRNPAAASRRNPMVRGRMTTTARPILSRHSGEENVSLEDVVFKINPSAEQMKISPSDPAIVAPVADVSLVTRHSDEQVIVPVPGGSLVVDVSDEMSSATTLDPISIESAEKDDLTMVVDSAGSPVAVVVDLPDISDEIIPAIVPTTTTVNPISRESEELPVVQTRTRKVVNRGRLNRKPISQI</sequence>
<feature type="signal peptide" evidence="2">
    <location>
        <begin position="1"/>
        <end position="26"/>
    </location>
</feature>
<proteinExistence type="predicted"/>
<name>E9G4E5_DAPPU</name>
<feature type="chain" id="PRO_5003240621" evidence="2">
    <location>
        <begin position="27"/>
        <end position="743"/>
    </location>
</feature>
<dbReference type="EMBL" id="GL732532">
    <property type="protein sequence ID" value="EFX85569.1"/>
    <property type="molecule type" value="Genomic_DNA"/>
</dbReference>